<proteinExistence type="predicted"/>
<evidence type="ECO:0000256" key="19">
    <source>
        <dbReference type="ARBA" id="ARBA00023567"/>
    </source>
</evidence>
<evidence type="ECO:0000256" key="14">
    <source>
        <dbReference type="ARBA" id="ARBA00023157"/>
    </source>
</evidence>
<evidence type="ECO:0000256" key="11">
    <source>
        <dbReference type="ARBA" id="ARBA00022729"/>
    </source>
</evidence>
<evidence type="ECO:0000256" key="25">
    <source>
        <dbReference type="SAM" id="MobiDB-lite"/>
    </source>
</evidence>
<evidence type="ECO:0000256" key="24">
    <source>
        <dbReference type="ARBA" id="ARBA00034100"/>
    </source>
</evidence>
<keyword evidence="26" id="KW-0472">Membrane</keyword>
<evidence type="ECO:0000256" key="2">
    <source>
        <dbReference type="ARBA" id="ARBA00004239"/>
    </source>
</evidence>
<evidence type="ECO:0000256" key="13">
    <source>
        <dbReference type="ARBA" id="ARBA00023018"/>
    </source>
</evidence>
<dbReference type="GO" id="GO:0021675">
    <property type="term" value="P:nerve development"/>
    <property type="evidence" value="ECO:0007669"/>
    <property type="project" value="TreeGrafter"/>
</dbReference>
<comment type="caution">
    <text evidence="29">The sequence shown here is derived from an EMBL/GenBank/DDBJ whole genome shotgun (WGS) entry which is preliminary data.</text>
</comment>
<evidence type="ECO:0000256" key="10">
    <source>
        <dbReference type="ARBA" id="ARBA00022692"/>
    </source>
</evidence>
<evidence type="ECO:0000256" key="1">
    <source>
        <dbReference type="ARBA" id="ARBA00004135"/>
    </source>
</evidence>
<dbReference type="PANTHER" id="PTHR21559">
    <property type="entry name" value="DYSTROGLYCAN-RELATED"/>
    <property type="match status" value="1"/>
</dbReference>
<feature type="compositionally biased region" description="Basic and acidic residues" evidence="25">
    <location>
        <begin position="1156"/>
        <end position="1171"/>
    </location>
</feature>
<keyword evidence="12 26" id="KW-1133">Transmembrane helix</keyword>
<dbReference type="GO" id="GO:0016011">
    <property type="term" value="C:dystroglycan complex"/>
    <property type="evidence" value="ECO:0007669"/>
    <property type="project" value="TreeGrafter"/>
</dbReference>
<evidence type="ECO:0000256" key="27">
    <source>
        <dbReference type="SAM" id="SignalP"/>
    </source>
</evidence>
<feature type="compositionally biased region" description="Pro residues" evidence="25">
    <location>
        <begin position="403"/>
        <end position="417"/>
    </location>
</feature>
<feature type="region of interest" description="Disordered" evidence="25">
    <location>
        <begin position="562"/>
        <end position="651"/>
    </location>
</feature>
<comment type="function">
    <text evidence="20">Transmembrane protein that plays important roles in connecting the extracellular matrix to the cytoskeleton. Acts as a cell adhesion receptor in both muscle and non-muscle tissues. Receptor for both DMD and UTRN and, through these interactions, scaffolds axin to the cytoskeleton. Also functions in cell adhesion-mediated signaling and implicated in cell polarity.</text>
</comment>
<dbReference type="SUPFAM" id="SSF49313">
    <property type="entry name" value="Cadherin-like"/>
    <property type="match status" value="1"/>
</dbReference>
<dbReference type="InterPro" id="IPR013783">
    <property type="entry name" value="Ig-like_fold"/>
</dbReference>
<dbReference type="GO" id="GO:0005856">
    <property type="term" value="C:cytoskeleton"/>
    <property type="evidence" value="ECO:0007669"/>
    <property type="project" value="UniProtKB-SubCell"/>
</dbReference>
<feature type="compositionally biased region" description="Low complexity" evidence="25">
    <location>
        <begin position="497"/>
        <end position="506"/>
    </location>
</feature>
<evidence type="ECO:0000256" key="4">
    <source>
        <dbReference type="ARBA" id="ARBA00004251"/>
    </source>
</evidence>
<evidence type="ECO:0000256" key="26">
    <source>
        <dbReference type="SAM" id="Phobius"/>
    </source>
</evidence>
<evidence type="ECO:0000313" key="30">
    <source>
        <dbReference type="Proteomes" id="UP000814243"/>
    </source>
</evidence>
<dbReference type="InterPro" id="IPR027468">
    <property type="entry name" value="Alpha-dystroglycan_domain_2"/>
</dbReference>
<feature type="compositionally biased region" description="Polar residues" evidence="25">
    <location>
        <begin position="436"/>
        <end position="446"/>
    </location>
</feature>
<dbReference type="GO" id="GO:0042383">
    <property type="term" value="C:sarcolemma"/>
    <property type="evidence" value="ECO:0007669"/>
    <property type="project" value="UniProtKB-SubCell"/>
</dbReference>
<dbReference type="InterPro" id="IPR030398">
    <property type="entry name" value="SEA_DG_dom"/>
</dbReference>
<keyword evidence="14" id="KW-1015">Disulfide bond</keyword>
<feature type="region of interest" description="Disordered" evidence="25">
    <location>
        <begin position="293"/>
        <end position="328"/>
    </location>
</feature>
<feature type="transmembrane region" description="Helical" evidence="26">
    <location>
        <begin position="1092"/>
        <end position="1118"/>
    </location>
</feature>
<dbReference type="GO" id="GO:0007411">
    <property type="term" value="P:axon guidance"/>
    <property type="evidence" value="ECO:0007669"/>
    <property type="project" value="TreeGrafter"/>
</dbReference>
<keyword evidence="6" id="KW-1003">Cell membrane</keyword>
<dbReference type="InterPro" id="IPR041631">
    <property type="entry name" value="Alpha_DG1_N2"/>
</dbReference>
<feature type="region of interest" description="Disordered" evidence="25">
    <location>
        <begin position="403"/>
        <end position="508"/>
    </location>
</feature>
<dbReference type="Gene3D" id="3.30.70.1040">
    <property type="entry name" value="Dystroglycan, domain 2"/>
    <property type="match status" value="1"/>
</dbReference>
<organism evidence="29 30">
    <name type="scientific">Spodoptera exigua</name>
    <name type="common">Beet armyworm</name>
    <name type="synonym">Noctua fulgens</name>
    <dbReference type="NCBI Taxonomy" id="7107"/>
    <lineage>
        <taxon>Eukaryota</taxon>
        <taxon>Metazoa</taxon>
        <taxon>Ecdysozoa</taxon>
        <taxon>Arthropoda</taxon>
        <taxon>Hexapoda</taxon>
        <taxon>Insecta</taxon>
        <taxon>Pterygota</taxon>
        <taxon>Neoptera</taxon>
        <taxon>Endopterygota</taxon>
        <taxon>Lepidoptera</taxon>
        <taxon>Glossata</taxon>
        <taxon>Ditrysia</taxon>
        <taxon>Noctuoidea</taxon>
        <taxon>Noctuidae</taxon>
        <taxon>Amphipyrinae</taxon>
        <taxon>Spodoptera</taxon>
    </lineage>
</organism>
<name>A0A922MVS1_SPOEX</name>
<evidence type="ECO:0000256" key="9">
    <source>
        <dbReference type="ARBA" id="ARBA00022553"/>
    </source>
</evidence>
<protein>
    <recommendedName>
        <fullName evidence="21">Dystroglycan 1</fullName>
    </recommendedName>
    <alternativeName>
        <fullName evidence="23">Dystroglycan</fullName>
    </alternativeName>
    <alternativeName>
        <fullName evidence="22">Dystrophin-associated glycoprotein 1</fullName>
    </alternativeName>
</protein>
<evidence type="ECO:0000256" key="22">
    <source>
        <dbReference type="ARBA" id="ARBA00030092"/>
    </source>
</evidence>
<dbReference type="GO" id="GO:0005509">
    <property type="term" value="F:calcium ion binding"/>
    <property type="evidence" value="ECO:0007669"/>
    <property type="project" value="InterPro"/>
</dbReference>
<keyword evidence="15" id="KW-0325">Glycoprotein</keyword>
<evidence type="ECO:0000256" key="5">
    <source>
        <dbReference type="ARBA" id="ARBA00004642"/>
    </source>
</evidence>
<feature type="domain" description="Peptidase S72" evidence="28">
    <location>
        <begin position="942"/>
        <end position="1056"/>
    </location>
</feature>
<dbReference type="Gene3D" id="2.60.40.10">
    <property type="entry name" value="Immunoglobulins"/>
    <property type="match status" value="1"/>
</dbReference>
<keyword evidence="7" id="KW-0963">Cytoplasm</keyword>
<evidence type="ECO:0000259" key="28">
    <source>
        <dbReference type="PROSITE" id="PS51699"/>
    </source>
</evidence>
<gene>
    <name evidence="29" type="ORF">HF086_006108</name>
</gene>
<dbReference type="PANTHER" id="PTHR21559:SF21">
    <property type="entry name" value="DYSTROGLYCAN 1"/>
    <property type="match status" value="1"/>
</dbReference>
<feature type="region of interest" description="Disordered" evidence="25">
    <location>
        <begin position="1156"/>
        <end position="1220"/>
    </location>
</feature>
<evidence type="ECO:0000256" key="15">
    <source>
        <dbReference type="ARBA" id="ARBA00023180"/>
    </source>
</evidence>
<keyword evidence="18" id="KW-0628">Postsynaptic cell membrane</keyword>
<dbReference type="InterPro" id="IPR006644">
    <property type="entry name" value="Cadg"/>
</dbReference>
<sequence>MGRARYIACALLMLCPLALTRHDDDFAFDNSEEFLVELTANHSEIAKNGLRRLWGVPDTSAYVGHLFRMEIPKEAFSGKVVAYKVRSEDGRRMPSWLAVDSRHGLISGVPQKQDLGTHTFTVTAHGNTRGLTATDSFTIEVKKAQDKPHSKYGSCVGEESRLVLVIMVDGSFHKVAPRQRIRALMQLASFMALDGNEFWMEPYKAEAQADTIMSGTGSSQRRLGDATTAIYLNVGCGQKLWNHHKVLVAGLREQARDGTLAHVLRLPVIGWRLQSIQPTPRIKRQLDGSGAGIYDAEYDGEDDDADADADYSGYDDNDDEDGYANNDVGITDLVSTPPHYNPPIYSKDYRQCHSDFLVKGFKVDAGAVLISESMWDNHRQRSWVRVWVAVLTCVCVAAPRQMEPPPPAGGPAPSPGPHPHRHHHGEPLPAAPGAPHTSTDTFQTESAAPLPTPATLPPLPPSPSPFPSPPPTTNEPTLPPTSALPSTTEEAREETTPEPTTNSYTTEHNEVGITALSASPSETSNVNMSVAPTLPVSPRRFDTLSPVVVQETTTLEPELQTVIIRESNELPPMSSSTERDIVTSSSPSPSPELPLPTTLYVEPTTTPRPSTTPSTTPTTPTTTSPVPTTSSSTTTMPPPPPPPTTTQAPETTVQEVTKQVRSGNAHPIGTYLRCDDLFAETNPTEGRSTIIGQTTETVTWAMPVNQPPTLKHHMKKLAITAGKAFRPLEAHVSRWNFIVEAQDSEGLVARGPLDITVQQHKSGRTINHQFILEFKLLKEYNNAIDWQIRALEGIVNLFRDTDMDHLTVLNTTQNGDLCEFVWTNDTLPKDPACPMDDINRLMKIMESPTEAGNPSAGLARAMQPELKVGGVRWRGAGPCARAAPATRAPDTYPPVTRNQVDHLTATVGHLLVYKVPEIAEDSSKKSAYDSLIVEVAKAPTIRPTVEFQMTMEYPFPLLAYDANNKRKVVEKLAALFGQKETDNIRIQSITNNPTTIIWYNTSLPMDRCPKKEIEELRKMIIVDERGSMGGALKENVDHVFDKDFKVMSIRLIPLGLCAEQNTKILKTSIHVPGLGSSNSQNNKASNAADPNYLVTFIIPAIVIVCMILLAAIIACVLYRRRRTGKMSVGDEEERQAFRSKGIPVIFQDELEERGEAEAAHKSPVIMRDEKPPLLPPAPDYRASEDAPYRPPPPFAAARTPQPARPKATPTYRKPPPYVPP</sequence>
<dbReference type="PROSITE" id="PS51699">
    <property type="entry name" value="SEA_DG"/>
    <property type="match status" value="2"/>
</dbReference>
<evidence type="ECO:0000256" key="8">
    <source>
        <dbReference type="ARBA" id="ARBA00022525"/>
    </source>
</evidence>
<evidence type="ECO:0000256" key="12">
    <source>
        <dbReference type="ARBA" id="ARBA00022989"/>
    </source>
</evidence>
<evidence type="ECO:0000256" key="6">
    <source>
        <dbReference type="ARBA" id="ARBA00022475"/>
    </source>
</evidence>
<dbReference type="CDD" id="cd11303">
    <property type="entry name" value="Dystroglycan_repeat"/>
    <property type="match status" value="1"/>
</dbReference>
<accession>A0A922MVS1</accession>
<comment type="subcellular location">
    <subcellularLocation>
        <location evidence="1">Cell membrane</location>
        <location evidence="1">Sarcolemma</location>
    </subcellularLocation>
    <subcellularLocation>
        <location evidence="4">Cell membrane</location>
        <topology evidence="4">Single-pass type I membrane protein</topology>
    </subcellularLocation>
    <subcellularLocation>
        <location evidence="3">Cytoplasm</location>
        <location evidence="3">Cytoskeleton</location>
    </subcellularLocation>
    <subcellularLocation>
        <location evidence="5">Nucleus</location>
        <location evidence="5">Nucleoplasm</location>
    </subcellularLocation>
    <subcellularLocation>
        <location evidence="24">Postsynaptic cell membrane</location>
    </subcellularLocation>
    <subcellularLocation>
        <location evidence="2">Secreted</location>
        <location evidence="2">Extracellular space</location>
    </subcellularLocation>
</comment>
<feature type="compositionally biased region" description="Acidic residues" evidence="25">
    <location>
        <begin position="296"/>
        <end position="322"/>
    </location>
</feature>
<dbReference type="PRINTS" id="PR01217">
    <property type="entry name" value="PRICHEXTENSN"/>
</dbReference>
<dbReference type="InterPro" id="IPR008465">
    <property type="entry name" value="DAG1_C"/>
</dbReference>
<dbReference type="SUPFAM" id="SSF111006">
    <property type="entry name" value="Dystroglycan, domain 2"/>
    <property type="match status" value="1"/>
</dbReference>
<evidence type="ECO:0000256" key="17">
    <source>
        <dbReference type="ARBA" id="ARBA00023242"/>
    </source>
</evidence>
<keyword evidence="10 26" id="KW-0812">Transmembrane</keyword>
<keyword evidence="17" id="KW-0539">Nucleus</keyword>
<keyword evidence="8" id="KW-0964">Secreted</keyword>
<feature type="chain" id="PRO_5037932438" description="Dystroglycan 1" evidence="27">
    <location>
        <begin position="21"/>
        <end position="1220"/>
    </location>
</feature>
<feature type="compositionally biased region" description="Pro residues" evidence="25">
    <location>
        <begin position="450"/>
        <end position="479"/>
    </location>
</feature>
<dbReference type="EMBL" id="JACEFF010000119">
    <property type="protein sequence ID" value="KAH9643632.1"/>
    <property type="molecule type" value="Genomic_DNA"/>
</dbReference>
<feature type="compositionally biased region" description="Low complexity" evidence="25">
    <location>
        <begin position="1195"/>
        <end position="1211"/>
    </location>
</feature>
<evidence type="ECO:0000313" key="29">
    <source>
        <dbReference type="EMBL" id="KAH9643632.1"/>
    </source>
</evidence>
<dbReference type="GO" id="GO:0045211">
    <property type="term" value="C:postsynaptic membrane"/>
    <property type="evidence" value="ECO:0007669"/>
    <property type="project" value="UniProtKB-SubCell"/>
</dbReference>
<dbReference type="AlphaFoldDB" id="A0A922MVS1"/>
<evidence type="ECO:0000256" key="16">
    <source>
        <dbReference type="ARBA" id="ARBA00023212"/>
    </source>
</evidence>
<evidence type="ECO:0000256" key="21">
    <source>
        <dbReference type="ARBA" id="ARBA00026224"/>
    </source>
</evidence>
<feature type="signal peptide" evidence="27">
    <location>
        <begin position="1"/>
        <end position="20"/>
    </location>
</feature>
<dbReference type="GO" id="GO:0005654">
    <property type="term" value="C:nucleoplasm"/>
    <property type="evidence" value="ECO:0007669"/>
    <property type="project" value="UniProtKB-SubCell"/>
</dbReference>
<feature type="compositionally biased region" description="Low complexity" evidence="25">
    <location>
        <begin position="595"/>
        <end position="635"/>
    </location>
</feature>
<evidence type="ECO:0000256" key="20">
    <source>
        <dbReference type="ARBA" id="ARBA00024991"/>
    </source>
</evidence>
<keyword evidence="16" id="KW-0206">Cytoskeleton</keyword>
<evidence type="ECO:0000256" key="18">
    <source>
        <dbReference type="ARBA" id="ARBA00023257"/>
    </source>
</evidence>
<feature type="domain" description="Peptidase S72" evidence="28">
    <location>
        <begin position="765"/>
        <end position="878"/>
    </location>
</feature>
<keyword evidence="9" id="KW-0597">Phosphoprotein</keyword>
<dbReference type="InterPro" id="IPR015919">
    <property type="entry name" value="Cadherin-like_sf"/>
</dbReference>
<dbReference type="GO" id="GO:0043236">
    <property type="term" value="F:laminin binding"/>
    <property type="evidence" value="ECO:0007669"/>
    <property type="project" value="TreeGrafter"/>
</dbReference>
<dbReference type="Pfam" id="PF05454">
    <property type="entry name" value="DAG1"/>
    <property type="match status" value="1"/>
</dbReference>
<reference evidence="29" key="1">
    <citation type="journal article" date="2021" name="G3 (Bethesda)">
        <title>Genome and transcriptome analysis of the beet armyworm Spodoptera exigua reveals targets for pest control. .</title>
        <authorList>
            <person name="Simon S."/>
            <person name="Breeschoten T."/>
            <person name="Jansen H.J."/>
            <person name="Dirks R.P."/>
            <person name="Schranz M.E."/>
            <person name="Ros V.I.D."/>
        </authorList>
    </citation>
    <scope>NUCLEOTIDE SEQUENCE</scope>
    <source>
        <strain evidence="29">TB_SE_WUR_2020</strain>
    </source>
</reference>
<dbReference type="SMART" id="SM00736">
    <property type="entry name" value="CADG"/>
    <property type="match status" value="1"/>
</dbReference>
<keyword evidence="13" id="KW-0770">Synapse</keyword>
<evidence type="ECO:0000256" key="7">
    <source>
        <dbReference type="ARBA" id="ARBA00022490"/>
    </source>
</evidence>
<dbReference type="GO" id="GO:0002009">
    <property type="term" value="P:morphogenesis of an epithelium"/>
    <property type="evidence" value="ECO:0007669"/>
    <property type="project" value="TreeGrafter"/>
</dbReference>
<evidence type="ECO:0000256" key="23">
    <source>
        <dbReference type="ARBA" id="ARBA00031034"/>
    </source>
</evidence>
<dbReference type="GO" id="GO:0005576">
    <property type="term" value="C:extracellular region"/>
    <property type="evidence" value="ECO:0007669"/>
    <property type="project" value="UniProtKB-SubCell"/>
</dbReference>
<dbReference type="Pfam" id="PF05345">
    <property type="entry name" value="He_PIG"/>
    <property type="match status" value="1"/>
</dbReference>
<dbReference type="Proteomes" id="UP000814243">
    <property type="component" value="Unassembled WGS sequence"/>
</dbReference>
<keyword evidence="11 27" id="KW-0732">Signal</keyword>
<comment type="function">
    <text evidence="19">The dystroglycan complex is involved in a number of processes including laminin and basement membrane assembly, sarcolemmal stability, cell survival, peripheral nerve myelination, nodal structure, cell migration, and epithelial polarization.</text>
</comment>
<evidence type="ECO:0000256" key="3">
    <source>
        <dbReference type="ARBA" id="ARBA00004245"/>
    </source>
</evidence>
<dbReference type="Pfam" id="PF18424">
    <property type="entry name" value="a_DG1_N2"/>
    <property type="match status" value="1"/>
</dbReference>